<dbReference type="RefSeq" id="WP_176062289.1">
    <property type="nucleotide sequence ID" value="NZ_BJTG01000001.1"/>
</dbReference>
<dbReference type="Proteomes" id="UP000503640">
    <property type="component" value="Unassembled WGS sequence"/>
</dbReference>
<protein>
    <submittedName>
        <fullName evidence="1">Uncharacterized protein</fullName>
    </submittedName>
</protein>
<accession>A0A7I9VGG9</accession>
<sequence length="71" mass="7688">MKDISARPTADLLATAGQRAADLCRALSPDSSPRRSRDSEVDVAELAQEFLADARAAVARIESLLFDVRTE</sequence>
<dbReference type="AlphaFoldDB" id="A0A7I9VGG9"/>
<keyword evidence="2" id="KW-1185">Reference proteome</keyword>
<proteinExistence type="predicted"/>
<dbReference type="EMBL" id="BJTG01000001">
    <property type="protein sequence ID" value="GEJ55494.1"/>
    <property type="molecule type" value="Genomic_DNA"/>
</dbReference>
<gene>
    <name evidence="1" type="ORF">AMYX_02350</name>
</gene>
<reference evidence="2" key="1">
    <citation type="journal article" date="2020" name="Appl. Environ. Microbiol.">
        <title>Diazotrophic Anaeromyxobacter Isolates from Soils.</title>
        <authorList>
            <person name="Masuda Y."/>
            <person name="Yamanaka H."/>
            <person name="Xu Z.X."/>
            <person name="Shiratori Y."/>
            <person name="Aono T."/>
            <person name="Amachi S."/>
            <person name="Senoo K."/>
            <person name="Itoh H."/>
        </authorList>
    </citation>
    <scope>NUCLEOTIDE SEQUENCE [LARGE SCALE GENOMIC DNA]</scope>
    <source>
        <strain evidence="2">R267</strain>
    </source>
</reference>
<organism evidence="1 2">
    <name type="scientific">Anaeromyxobacter diazotrophicus</name>
    <dbReference type="NCBI Taxonomy" id="2590199"/>
    <lineage>
        <taxon>Bacteria</taxon>
        <taxon>Pseudomonadati</taxon>
        <taxon>Myxococcota</taxon>
        <taxon>Myxococcia</taxon>
        <taxon>Myxococcales</taxon>
        <taxon>Cystobacterineae</taxon>
        <taxon>Anaeromyxobacteraceae</taxon>
        <taxon>Anaeromyxobacter</taxon>
    </lineage>
</organism>
<evidence type="ECO:0000313" key="2">
    <source>
        <dbReference type="Proteomes" id="UP000503640"/>
    </source>
</evidence>
<evidence type="ECO:0000313" key="1">
    <source>
        <dbReference type="EMBL" id="GEJ55494.1"/>
    </source>
</evidence>
<name>A0A7I9VGG9_9BACT</name>
<comment type="caution">
    <text evidence="1">The sequence shown here is derived from an EMBL/GenBank/DDBJ whole genome shotgun (WGS) entry which is preliminary data.</text>
</comment>